<dbReference type="InterPro" id="IPR006642">
    <property type="entry name" value="Rad18_UBZ4"/>
</dbReference>
<organism evidence="21 22">
    <name type="scientific">Anguilla anguilla</name>
    <name type="common">European freshwater eel</name>
    <name type="synonym">Muraena anguilla</name>
    <dbReference type="NCBI Taxonomy" id="7936"/>
    <lineage>
        <taxon>Eukaryota</taxon>
        <taxon>Metazoa</taxon>
        <taxon>Chordata</taxon>
        <taxon>Craniata</taxon>
        <taxon>Vertebrata</taxon>
        <taxon>Euteleostomi</taxon>
        <taxon>Actinopterygii</taxon>
        <taxon>Neopterygii</taxon>
        <taxon>Teleostei</taxon>
        <taxon>Anguilliformes</taxon>
        <taxon>Anguillidae</taxon>
        <taxon>Anguilla</taxon>
    </lineage>
</organism>
<feature type="compositionally biased region" description="Basic and acidic residues" evidence="18">
    <location>
        <begin position="122"/>
        <end position="150"/>
    </location>
</feature>
<dbReference type="SMART" id="SM00184">
    <property type="entry name" value="RING"/>
    <property type="match status" value="1"/>
</dbReference>
<dbReference type="EC" id="2.3.2.27" evidence="5"/>
<dbReference type="InterPro" id="IPR013083">
    <property type="entry name" value="Znf_RING/FYVE/PHD"/>
</dbReference>
<protein>
    <recommendedName>
        <fullName evidence="5">RING-type E3 ubiquitin transferase</fullName>
        <ecNumber evidence="5">2.3.2.27</ecNumber>
    </recommendedName>
    <alternativeName>
        <fullName evidence="15 16">RING-type E3 ubiquitin transferase RAD18</fullName>
    </alternativeName>
</protein>
<keyword evidence="6" id="KW-0808">Transferase</keyword>
<evidence type="ECO:0000256" key="1">
    <source>
        <dbReference type="ARBA" id="ARBA00000900"/>
    </source>
</evidence>
<evidence type="ECO:0000313" key="21">
    <source>
        <dbReference type="EMBL" id="KAG5838301.1"/>
    </source>
</evidence>
<dbReference type="Pfam" id="PF02037">
    <property type="entry name" value="SAP"/>
    <property type="match status" value="1"/>
</dbReference>
<evidence type="ECO:0000256" key="17">
    <source>
        <dbReference type="PROSITE-ProRule" id="PRU00175"/>
    </source>
</evidence>
<dbReference type="GO" id="GO:0006301">
    <property type="term" value="P:DNA damage tolerance"/>
    <property type="evidence" value="ECO:0007669"/>
    <property type="project" value="InterPro"/>
</dbReference>
<dbReference type="InterPro" id="IPR039577">
    <property type="entry name" value="Rad18"/>
</dbReference>
<dbReference type="PANTHER" id="PTHR14134:SF2">
    <property type="entry name" value="E3 UBIQUITIN-PROTEIN LIGASE RAD18"/>
    <property type="match status" value="1"/>
</dbReference>
<evidence type="ECO:0000256" key="9">
    <source>
        <dbReference type="ARBA" id="ARBA00022771"/>
    </source>
</evidence>
<evidence type="ECO:0000259" key="20">
    <source>
        <dbReference type="PROSITE" id="PS50800"/>
    </source>
</evidence>
<evidence type="ECO:0000256" key="14">
    <source>
        <dbReference type="ARBA" id="ARBA00023242"/>
    </source>
</evidence>
<evidence type="ECO:0000256" key="7">
    <source>
        <dbReference type="ARBA" id="ARBA00022723"/>
    </source>
</evidence>
<comment type="caution">
    <text evidence="21">The sequence shown here is derived from an EMBL/GenBank/DDBJ whole genome shotgun (WGS) entry which is preliminary data.</text>
</comment>
<dbReference type="SMART" id="SM00734">
    <property type="entry name" value="ZnF_Rad18"/>
    <property type="match status" value="1"/>
</dbReference>
<dbReference type="GO" id="GO:0008270">
    <property type="term" value="F:zinc ion binding"/>
    <property type="evidence" value="ECO:0007669"/>
    <property type="project" value="UniProtKB-KW"/>
</dbReference>
<dbReference type="PROSITE" id="PS50800">
    <property type="entry name" value="SAP"/>
    <property type="match status" value="1"/>
</dbReference>
<dbReference type="Gene3D" id="3.30.160.60">
    <property type="entry name" value="Classic Zinc Finger"/>
    <property type="match status" value="1"/>
</dbReference>
<comment type="pathway">
    <text evidence="3">Protein modification; protein ubiquitination.</text>
</comment>
<dbReference type="PANTHER" id="PTHR14134">
    <property type="entry name" value="E3 UBIQUITIN-PROTEIN LIGASE RAD18"/>
    <property type="match status" value="1"/>
</dbReference>
<feature type="domain" description="RING-type" evidence="19">
    <location>
        <begin position="23"/>
        <end position="62"/>
    </location>
</feature>
<feature type="region of interest" description="Disordered" evidence="18">
    <location>
        <begin position="350"/>
        <end position="381"/>
    </location>
</feature>
<reference evidence="21" key="1">
    <citation type="submission" date="2021-01" db="EMBL/GenBank/DDBJ databases">
        <title>A chromosome-scale assembly of European eel, Anguilla anguilla.</title>
        <authorList>
            <person name="Henkel C."/>
            <person name="Jong-Raadsen S.A."/>
            <person name="Dufour S."/>
            <person name="Weltzien F.-A."/>
            <person name="Palstra A.P."/>
            <person name="Pelster B."/>
            <person name="Spaink H.P."/>
            <person name="Van Den Thillart G.E."/>
            <person name="Jansen H."/>
            <person name="Zahm M."/>
            <person name="Klopp C."/>
            <person name="Cedric C."/>
            <person name="Louis A."/>
            <person name="Berthelot C."/>
            <person name="Parey E."/>
            <person name="Roest Crollius H."/>
            <person name="Montfort J."/>
            <person name="Robinson-Rechavi M."/>
            <person name="Bucao C."/>
            <person name="Bouchez O."/>
            <person name="Gislard M."/>
            <person name="Lluch J."/>
            <person name="Milhes M."/>
            <person name="Lampietro C."/>
            <person name="Lopez Roques C."/>
            <person name="Donnadieu C."/>
            <person name="Braasch I."/>
            <person name="Desvignes T."/>
            <person name="Postlethwait J."/>
            <person name="Bobe J."/>
            <person name="Guiguen Y."/>
            <person name="Dirks R."/>
        </authorList>
    </citation>
    <scope>NUCLEOTIDE SEQUENCE</scope>
    <source>
        <strain evidence="21">Tag_6206</strain>
        <tissue evidence="21">Liver</tissue>
    </source>
</reference>
<dbReference type="EMBL" id="JAFIRN010000012">
    <property type="protein sequence ID" value="KAG5838301.1"/>
    <property type="molecule type" value="Genomic_DNA"/>
</dbReference>
<keyword evidence="10" id="KW-0833">Ubl conjugation pathway</keyword>
<dbReference type="GO" id="GO:0006513">
    <property type="term" value="P:protein monoubiquitination"/>
    <property type="evidence" value="ECO:0007669"/>
    <property type="project" value="InterPro"/>
</dbReference>
<evidence type="ECO:0000256" key="6">
    <source>
        <dbReference type="ARBA" id="ARBA00022679"/>
    </source>
</evidence>
<evidence type="ECO:0000256" key="11">
    <source>
        <dbReference type="ARBA" id="ARBA00022833"/>
    </source>
</evidence>
<feature type="domain" description="SAP" evidence="20">
    <location>
        <begin position="236"/>
        <end position="270"/>
    </location>
</feature>
<feature type="region of interest" description="Disordered" evidence="18">
    <location>
        <begin position="405"/>
        <end position="431"/>
    </location>
</feature>
<dbReference type="GO" id="GO:0097505">
    <property type="term" value="C:Rad6-Rad18 complex"/>
    <property type="evidence" value="ECO:0007669"/>
    <property type="project" value="TreeGrafter"/>
</dbReference>
<dbReference type="InterPro" id="IPR001841">
    <property type="entry name" value="Znf_RING"/>
</dbReference>
<sequence length="460" mass="51251">MSHEPDLPQALVSLKNVDNLLRCPICFDYLNISMMAQQCSHTFCSLCIRKFLSYKSQCPVCNLATTETDLRNNRILDDIVKSFQATRQRLLQSPPMSPKPPSSSAAKRVALKREGTLLSHFLRKEPSREDSRPPPAREVEGTAAADEPRAIDSGAELPPPPGSPATGSSCSRPDPSSLPTSKEGSPVVKVECPVCFVGISQQFINKHLDGCLRRNEKEESLRSSLGKRKPLAKVVYSLLSLQELKRRLKDFQLSTQGPRDQLERRHQEFVHMYNAQCDSLNPKSAQDIAKEIEKNEKARIQAQCNSKCMPLFSKGQTDKEIEEVHSNYRKQHSDEFSRLIAAVKSRWKTSKRAQIEQEDKGGSAGQKEFSSESLNEDTLNDEVPVTTLEESSLQIEVIPTSPLALSDVSTSSSVSEVFSSEPDLSPENMDNLCCGKRKALASRDEDLTQYGQSGKRARQN</sequence>
<keyword evidence="8" id="KW-0227">DNA damage</keyword>
<dbReference type="InterPro" id="IPR003034">
    <property type="entry name" value="SAP_dom"/>
</dbReference>
<proteinExistence type="inferred from homology"/>
<gene>
    <name evidence="21" type="ORF">ANANG_G00222320</name>
</gene>
<dbReference type="GO" id="GO:0005634">
    <property type="term" value="C:nucleus"/>
    <property type="evidence" value="ECO:0007669"/>
    <property type="project" value="UniProtKB-SubCell"/>
</dbReference>
<dbReference type="SUPFAM" id="SSF57850">
    <property type="entry name" value="RING/U-box"/>
    <property type="match status" value="1"/>
</dbReference>
<evidence type="ECO:0000256" key="16">
    <source>
        <dbReference type="ARBA" id="ARBA00082369"/>
    </source>
</evidence>
<evidence type="ECO:0000256" key="10">
    <source>
        <dbReference type="ARBA" id="ARBA00022786"/>
    </source>
</evidence>
<evidence type="ECO:0000256" key="2">
    <source>
        <dbReference type="ARBA" id="ARBA00004123"/>
    </source>
</evidence>
<evidence type="ECO:0000313" key="22">
    <source>
        <dbReference type="Proteomes" id="UP001044222"/>
    </source>
</evidence>
<evidence type="ECO:0000256" key="5">
    <source>
        <dbReference type="ARBA" id="ARBA00012483"/>
    </source>
</evidence>
<accession>A0A9D3RQ74</accession>
<dbReference type="Gene3D" id="3.30.40.10">
    <property type="entry name" value="Zinc/RING finger domain, C3HC4 (zinc finger)"/>
    <property type="match status" value="1"/>
</dbReference>
<dbReference type="GO" id="GO:0061630">
    <property type="term" value="F:ubiquitin protein ligase activity"/>
    <property type="evidence" value="ECO:0007669"/>
    <property type="project" value="UniProtKB-EC"/>
</dbReference>
<dbReference type="InterPro" id="IPR017907">
    <property type="entry name" value="Znf_RING_CS"/>
</dbReference>
<name>A0A9D3RQ74_ANGAN</name>
<feature type="region of interest" description="Disordered" evidence="18">
    <location>
        <begin position="120"/>
        <end position="185"/>
    </location>
</feature>
<dbReference type="PROSITE" id="PS50089">
    <property type="entry name" value="ZF_RING_2"/>
    <property type="match status" value="1"/>
</dbReference>
<evidence type="ECO:0000256" key="18">
    <source>
        <dbReference type="SAM" id="MobiDB-lite"/>
    </source>
</evidence>
<dbReference type="Proteomes" id="UP001044222">
    <property type="component" value="Chromosome 12"/>
</dbReference>
<evidence type="ECO:0000256" key="15">
    <source>
        <dbReference type="ARBA" id="ARBA00031783"/>
    </source>
</evidence>
<dbReference type="SMART" id="SM00513">
    <property type="entry name" value="SAP"/>
    <property type="match status" value="1"/>
</dbReference>
<keyword evidence="11" id="KW-0862">Zinc</keyword>
<keyword evidence="22" id="KW-1185">Reference proteome</keyword>
<evidence type="ECO:0000256" key="8">
    <source>
        <dbReference type="ARBA" id="ARBA00022763"/>
    </source>
</evidence>
<keyword evidence="9 17" id="KW-0863">Zinc-finger</keyword>
<dbReference type="FunFam" id="3.30.40.10:FF:000172">
    <property type="entry name" value="E3 ubiquitin-protein ligase RAD18"/>
    <property type="match status" value="1"/>
</dbReference>
<evidence type="ECO:0000256" key="4">
    <source>
        <dbReference type="ARBA" id="ARBA00009506"/>
    </source>
</evidence>
<keyword evidence="13" id="KW-0234">DNA repair</keyword>
<feature type="compositionally biased region" description="Low complexity" evidence="18">
    <location>
        <begin position="406"/>
        <end position="420"/>
    </location>
</feature>
<dbReference type="GO" id="GO:0003697">
    <property type="term" value="F:single-stranded DNA binding"/>
    <property type="evidence" value="ECO:0007669"/>
    <property type="project" value="InterPro"/>
</dbReference>
<dbReference type="GO" id="GO:0006281">
    <property type="term" value="P:DNA repair"/>
    <property type="evidence" value="ECO:0007669"/>
    <property type="project" value="UniProtKB-KW"/>
</dbReference>
<comment type="catalytic activity">
    <reaction evidence="1">
        <text>S-ubiquitinyl-[E2 ubiquitin-conjugating enzyme]-L-cysteine + [acceptor protein]-L-lysine = [E2 ubiquitin-conjugating enzyme]-L-cysteine + N(6)-ubiquitinyl-[acceptor protein]-L-lysine.</text>
        <dbReference type="EC" id="2.3.2.27"/>
    </reaction>
</comment>
<dbReference type="Pfam" id="PF13923">
    <property type="entry name" value="zf-C3HC4_2"/>
    <property type="match status" value="1"/>
</dbReference>
<comment type="subcellular location">
    <subcellularLocation>
        <location evidence="2">Nucleus</location>
    </subcellularLocation>
</comment>
<keyword evidence="14" id="KW-0539">Nucleus</keyword>
<evidence type="ECO:0000256" key="12">
    <source>
        <dbReference type="ARBA" id="ARBA00023125"/>
    </source>
</evidence>
<comment type="similarity">
    <text evidence="4">Belongs to the RAD18 family.</text>
</comment>
<dbReference type="AlphaFoldDB" id="A0A9D3RQ74"/>
<dbReference type="CDD" id="cd16529">
    <property type="entry name" value="RING-HC_RAD18"/>
    <property type="match status" value="1"/>
</dbReference>
<keyword evidence="7" id="KW-0479">Metal-binding</keyword>
<keyword evidence="12" id="KW-0238">DNA-binding</keyword>
<evidence type="ECO:0000256" key="3">
    <source>
        <dbReference type="ARBA" id="ARBA00004906"/>
    </source>
</evidence>
<evidence type="ECO:0000259" key="19">
    <source>
        <dbReference type="PROSITE" id="PS50089"/>
    </source>
</evidence>
<evidence type="ECO:0000256" key="13">
    <source>
        <dbReference type="ARBA" id="ARBA00023204"/>
    </source>
</evidence>
<dbReference type="PROSITE" id="PS00518">
    <property type="entry name" value="ZF_RING_1"/>
    <property type="match status" value="1"/>
</dbReference>
<dbReference type="FunFam" id="3.30.160.60:FF:000331">
    <property type="entry name" value="E3 ubiquitin-protein ligase RAD18"/>
    <property type="match status" value="1"/>
</dbReference>